<dbReference type="EMBL" id="GBRH01248570">
    <property type="protein sequence ID" value="JAD49325.1"/>
    <property type="molecule type" value="Transcribed_RNA"/>
</dbReference>
<name>A0A0A9AK51_ARUDO</name>
<reference evidence="1" key="1">
    <citation type="submission" date="2014-09" db="EMBL/GenBank/DDBJ databases">
        <authorList>
            <person name="Magalhaes I.L.F."/>
            <person name="Oliveira U."/>
            <person name="Santos F.R."/>
            <person name="Vidigal T.H.D.A."/>
            <person name="Brescovit A.D."/>
            <person name="Santos A.J."/>
        </authorList>
    </citation>
    <scope>NUCLEOTIDE SEQUENCE</scope>
    <source>
        <tissue evidence="1">Shoot tissue taken approximately 20 cm above the soil surface</tissue>
    </source>
</reference>
<evidence type="ECO:0000313" key="1">
    <source>
        <dbReference type="EMBL" id="JAD49325.1"/>
    </source>
</evidence>
<dbReference type="AlphaFoldDB" id="A0A0A9AK51"/>
<reference evidence="1" key="2">
    <citation type="journal article" date="2015" name="Data Brief">
        <title>Shoot transcriptome of the giant reed, Arundo donax.</title>
        <authorList>
            <person name="Barrero R.A."/>
            <person name="Guerrero F.D."/>
            <person name="Moolhuijzen P."/>
            <person name="Goolsby J.A."/>
            <person name="Tidwell J."/>
            <person name="Bellgard S.E."/>
            <person name="Bellgard M.I."/>
        </authorList>
    </citation>
    <scope>NUCLEOTIDE SEQUENCE</scope>
    <source>
        <tissue evidence="1">Shoot tissue taken approximately 20 cm above the soil surface</tissue>
    </source>
</reference>
<accession>A0A0A9AK51</accession>
<protein>
    <submittedName>
        <fullName evidence="1">Uncharacterized protein</fullName>
    </submittedName>
</protein>
<proteinExistence type="predicted"/>
<organism evidence="1">
    <name type="scientific">Arundo donax</name>
    <name type="common">Giant reed</name>
    <name type="synonym">Donax arundinaceus</name>
    <dbReference type="NCBI Taxonomy" id="35708"/>
    <lineage>
        <taxon>Eukaryota</taxon>
        <taxon>Viridiplantae</taxon>
        <taxon>Streptophyta</taxon>
        <taxon>Embryophyta</taxon>
        <taxon>Tracheophyta</taxon>
        <taxon>Spermatophyta</taxon>
        <taxon>Magnoliopsida</taxon>
        <taxon>Liliopsida</taxon>
        <taxon>Poales</taxon>
        <taxon>Poaceae</taxon>
        <taxon>PACMAD clade</taxon>
        <taxon>Arundinoideae</taxon>
        <taxon>Arundineae</taxon>
        <taxon>Arundo</taxon>
    </lineage>
</organism>
<sequence length="62" mass="7059">MECAGVHLELSLFVRHLHFVVELRAGACRNIIDSHFPAIPHETILRYWREGRALQFASAVSS</sequence>